<keyword evidence="4" id="KW-1185">Reference proteome</keyword>
<protein>
    <recommendedName>
        <fullName evidence="2">Mutator-like transposase domain-containing protein</fullName>
    </recommendedName>
</protein>
<gene>
    <name evidence="3" type="ORF">OS493_013379</name>
</gene>
<sequence length="363" mass="41933">MAETKRGIQFKYWPRSGDGLIYWKILDFDTRCKLCRICDNAKQSGRKPRPHDCRKNHSGSSKRMEPAVAVDLFQRAPLSKIKYHVYTSDDDTTTQSHIREKVSYDVEKQSDVVHTKRHENCDQSWCQFKKDPTTYRHSELPFGKDLQGDALEAALTAVFDDYSTDIVVKKLAPATNSQRNEAFNNVVGSKNPKIRFYGGSESNDFRVACGVSQTNEGREYICQTLREVNIEPGVHCIAYNKVTYMKYSKDKIRKSSISFKKRRSQLHRNKLNSKTRSEAREGTTYETNVGLNLDDDSIVELLKSTNNLPKSKFQEYETMVPAFIQRHTQPKISYNHSLKYQFVVFDTETTSLGKEAKYVNWQL</sequence>
<proteinExistence type="predicted"/>
<name>A0A9W9YDP8_9CNID</name>
<evidence type="ECO:0000313" key="4">
    <source>
        <dbReference type="Proteomes" id="UP001163046"/>
    </source>
</evidence>
<organism evidence="3 4">
    <name type="scientific">Desmophyllum pertusum</name>
    <dbReference type="NCBI Taxonomy" id="174260"/>
    <lineage>
        <taxon>Eukaryota</taxon>
        <taxon>Metazoa</taxon>
        <taxon>Cnidaria</taxon>
        <taxon>Anthozoa</taxon>
        <taxon>Hexacorallia</taxon>
        <taxon>Scleractinia</taxon>
        <taxon>Caryophylliina</taxon>
        <taxon>Caryophylliidae</taxon>
        <taxon>Desmophyllum</taxon>
    </lineage>
</organism>
<dbReference type="EMBL" id="MU827783">
    <property type="protein sequence ID" value="KAJ7336009.1"/>
    <property type="molecule type" value="Genomic_DNA"/>
</dbReference>
<evidence type="ECO:0000256" key="1">
    <source>
        <dbReference type="SAM" id="MobiDB-lite"/>
    </source>
</evidence>
<dbReference type="AlphaFoldDB" id="A0A9W9YDP8"/>
<evidence type="ECO:0000313" key="3">
    <source>
        <dbReference type="EMBL" id="KAJ7336009.1"/>
    </source>
</evidence>
<dbReference type="InterPro" id="IPR049012">
    <property type="entry name" value="Mutator_transp_dom"/>
</dbReference>
<feature type="region of interest" description="Disordered" evidence="1">
    <location>
        <begin position="42"/>
        <end position="64"/>
    </location>
</feature>
<reference evidence="3" key="1">
    <citation type="submission" date="2023-01" db="EMBL/GenBank/DDBJ databases">
        <title>Genome assembly of the deep-sea coral Lophelia pertusa.</title>
        <authorList>
            <person name="Herrera S."/>
            <person name="Cordes E."/>
        </authorList>
    </citation>
    <scope>NUCLEOTIDE SEQUENCE</scope>
    <source>
        <strain evidence="3">USNM1676648</strain>
        <tissue evidence="3">Polyp</tissue>
    </source>
</reference>
<comment type="caution">
    <text evidence="3">The sequence shown here is derived from an EMBL/GenBank/DDBJ whole genome shotgun (WGS) entry which is preliminary data.</text>
</comment>
<accession>A0A9W9YDP8</accession>
<feature type="domain" description="Mutator-like transposase" evidence="2">
    <location>
        <begin position="24"/>
        <end position="118"/>
    </location>
</feature>
<dbReference type="OrthoDB" id="5981379at2759"/>
<dbReference type="Pfam" id="PF20700">
    <property type="entry name" value="Mutator"/>
    <property type="match status" value="1"/>
</dbReference>
<dbReference type="Proteomes" id="UP001163046">
    <property type="component" value="Unassembled WGS sequence"/>
</dbReference>
<evidence type="ECO:0000259" key="2">
    <source>
        <dbReference type="Pfam" id="PF20700"/>
    </source>
</evidence>